<dbReference type="PANTHER" id="PTHR32322:SF2">
    <property type="entry name" value="EAMA DOMAIN-CONTAINING PROTEIN"/>
    <property type="match status" value="1"/>
</dbReference>
<feature type="transmembrane region" description="Helical" evidence="6">
    <location>
        <begin position="7"/>
        <end position="28"/>
    </location>
</feature>
<comment type="subcellular location">
    <subcellularLocation>
        <location evidence="1">Endomembrane system</location>
        <topology evidence="1">Multi-pass membrane protein</topology>
    </subcellularLocation>
</comment>
<comment type="similarity">
    <text evidence="2">Belongs to the EamA transporter family.</text>
</comment>
<comment type="caution">
    <text evidence="8">The sequence shown here is derived from an EMBL/GenBank/DDBJ whole genome shotgun (WGS) entry which is preliminary data.</text>
</comment>
<feature type="transmembrane region" description="Helical" evidence="6">
    <location>
        <begin position="95"/>
        <end position="117"/>
    </location>
</feature>
<dbReference type="OrthoDB" id="6707571at2"/>
<dbReference type="InterPro" id="IPR037185">
    <property type="entry name" value="EmrE-like"/>
</dbReference>
<feature type="transmembrane region" description="Helical" evidence="6">
    <location>
        <begin position="70"/>
        <end position="89"/>
    </location>
</feature>
<evidence type="ECO:0000313" key="9">
    <source>
        <dbReference type="Proteomes" id="UP000027936"/>
    </source>
</evidence>
<feature type="transmembrane region" description="Helical" evidence="6">
    <location>
        <begin position="208"/>
        <end position="233"/>
    </location>
</feature>
<feature type="transmembrane region" description="Helical" evidence="6">
    <location>
        <begin position="182"/>
        <end position="202"/>
    </location>
</feature>
<evidence type="ECO:0000259" key="7">
    <source>
        <dbReference type="Pfam" id="PF00892"/>
    </source>
</evidence>
<protein>
    <submittedName>
        <fullName evidence="8">Putative permease, DMT superfamily</fullName>
    </submittedName>
</protein>
<feature type="transmembrane region" description="Helical" evidence="6">
    <location>
        <begin position="126"/>
        <end position="144"/>
    </location>
</feature>
<dbReference type="GO" id="GO:0016020">
    <property type="term" value="C:membrane"/>
    <property type="evidence" value="ECO:0007669"/>
    <property type="project" value="UniProtKB-SubCell"/>
</dbReference>
<feature type="domain" description="EamA" evidence="7">
    <location>
        <begin position="153"/>
        <end position="286"/>
    </location>
</feature>
<dbReference type="InterPro" id="IPR000620">
    <property type="entry name" value="EamA_dom"/>
</dbReference>
<evidence type="ECO:0000313" key="8">
    <source>
        <dbReference type="EMBL" id="KEF39770.1"/>
    </source>
</evidence>
<organism evidence="8 9">
    <name type="scientific">Schinkia azotoformans MEV2011</name>
    <dbReference type="NCBI Taxonomy" id="1348973"/>
    <lineage>
        <taxon>Bacteria</taxon>
        <taxon>Bacillati</taxon>
        <taxon>Bacillota</taxon>
        <taxon>Bacilli</taxon>
        <taxon>Bacillales</taxon>
        <taxon>Bacillaceae</taxon>
        <taxon>Calidifontibacillus/Schinkia group</taxon>
        <taxon>Schinkia</taxon>
    </lineage>
</organism>
<feature type="transmembrane region" description="Helical" evidence="6">
    <location>
        <begin position="34"/>
        <end position="55"/>
    </location>
</feature>
<evidence type="ECO:0000256" key="3">
    <source>
        <dbReference type="ARBA" id="ARBA00022692"/>
    </source>
</evidence>
<evidence type="ECO:0000256" key="5">
    <source>
        <dbReference type="ARBA" id="ARBA00023136"/>
    </source>
</evidence>
<reference evidence="8 9" key="1">
    <citation type="submission" date="2014-04" db="EMBL/GenBank/DDBJ databases">
        <title>Draft genome sequence of Bacillus azotoformans MEV2011, a (co-) denitrifying strain unable to grow in the presence of oxygen.</title>
        <authorList>
            <person name="Nielsen M."/>
            <person name="Schreiber L."/>
            <person name="Finster K."/>
            <person name="Schramm A."/>
        </authorList>
    </citation>
    <scope>NUCLEOTIDE SEQUENCE [LARGE SCALE GENOMIC DNA]</scope>
    <source>
        <strain evidence="8 9">MEV2011</strain>
    </source>
</reference>
<dbReference type="AlphaFoldDB" id="A0A072P2R4"/>
<keyword evidence="4 6" id="KW-1133">Transmembrane helix</keyword>
<evidence type="ECO:0000256" key="4">
    <source>
        <dbReference type="ARBA" id="ARBA00022989"/>
    </source>
</evidence>
<evidence type="ECO:0000256" key="2">
    <source>
        <dbReference type="ARBA" id="ARBA00007362"/>
    </source>
</evidence>
<dbReference type="PATRIC" id="fig|1348973.3.peg.763"/>
<evidence type="ECO:0000256" key="6">
    <source>
        <dbReference type="SAM" id="Phobius"/>
    </source>
</evidence>
<keyword evidence="5 6" id="KW-0472">Membrane</keyword>
<proteinExistence type="inferred from homology"/>
<feature type="transmembrane region" description="Helical" evidence="6">
    <location>
        <begin position="245"/>
        <end position="264"/>
    </location>
</feature>
<dbReference type="InterPro" id="IPR050638">
    <property type="entry name" value="AA-Vitamin_Transporters"/>
</dbReference>
<name>A0A072P2R4_SCHAZ</name>
<feature type="domain" description="EamA" evidence="7">
    <location>
        <begin position="5"/>
        <end position="140"/>
    </location>
</feature>
<gene>
    <name evidence="8" type="ORF">M670_00791</name>
</gene>
<dbReference type="PANTHER" id="PTHR32322">
    <property type="entry name" value="INNER MEMBRANE TRANSPORTER"/>
    <property type="match status" value="1"/>
</dbReference>
<dbReference type="EMBL" id="JJRY01000002">
    <property type="protein sequence ID" value="KEF39770.1"/>
    <property type="molecule type" value="Genomic_DNA"/>
</dbReference>
<dbReference type="RefSeq" id="WP_035193457.1">
    <property type="nucleotide sequence ID" value="NZ_JJRY01000002.1"/>
</dbReference>
<accession>A0A072P2R4</accession>
<dbReference type="Gene3D" id="1.10.3730.20">
    <property type="match status" value="1"/>
</dbReference>
<evidence type="ECO:0000256" key="1">
    <source>
        <dbReference type="ARBA" id="ARBA00004127"/>
    </source>
</evidence>
<keyword evidence="3 6" id="KW-0812">Transmembrane</keyword>
<dbReference type="Proteomes" id="UP000027936">
    <property type="component" value="Unassembled WGS sequence"/>
</dbReference>
<dbReference type="Pfam" id="PF00892">
    <property type="entry name" value="EamA"/>
    <property type="match status" value="2"/>
</dbReference>
<dbReference type="SUPFAM" id="SSF103481">
    <property type="entry name" value="Multidrug resistance efflux transporter EmrE"/>
    <property type="match status" value="2"/>
</dbReference>
<feature type="transmembrane region" description="Helical" evidence="6">
    <location>
        <begin position="270"/>
        <end position="286"/>
    </location>
</feature>
<sequence length="308" mass="33791">MSKRLAYLYIATAAFCWGIIGIFISYLYELGFNPTQVVAIRLITAAFVLFLYVYFTNRHLLKIKLADSKYFIGTGIVSLVFFNWCLFNALQETTIAIAAILLYTAPAFVTILSRLFFKEPLTARKLSALFVTFIGCAFVIGVFPSTSDSISTYGLILGIGAGLFYALYSIFGKFALMKYDSITVTIFTFIFGAVAIAPFSGLSSVIPLILNIKAVLCIIGLGIVSTVFAFTLYTKGLSAVESSRASIIATIEPVIAALSGFLVFNERLEGWQYLGILMVIAAVIIVQERNEKEIPSDLELYHSSSSDI</sequence>
<feature type="transmembrane region" description="Helical" evidence="6">
    <location>
        <begin position="150"/>
        <end position="170"/>
    </location>
</feature>